<evidence type="ECO:0000256" key="3">
    <source>
        <dbReference type="ARBA" id="ARBA00022536"/>
    </source>
</evidence>
<dbReference type="GO" id="GO:0005576">
    <property type="term" value="C:extracellular region"/>
    <property type="evidence" value="ECO:0007669"/>
    <property type="project" value="UniProtKB-SubCell"/>
</dbReference>
<evidence type="ECO:0000256" key="9">
    <source>
        <dbReference type="ARBA" id="ARBA00023049"/>
    </source>
</evidence>
<gene>
    <name evidence="16" type="ORF">MSPICULIGERA_LOCUS25050</name>
</gene>
<dbReference type="PROSITE" id="PS00022">
    <property type="entry name" value="EGF_1"/>
    <property type="match status" value="1"/>
</dbReference>
<dbReference type="InterPro" id="IPR000859">
    <property type="entry name" value="CUB_dom"/>
</dbReference>
<dbReference type="GO" id="GO:0018996">
    <property type="term" value="P:molting cycle, collagen and cuticulin-based cuticle"/>
    <property type="evidence" value="ECO:0007669"/>
    <property type="project" value="InterPro"/>
</dbReference>
<evidence type="ECO:0000256" key="6">
    <source>
        <dbReference type="ARBA" id="ARBA00022729"/>
    </source>
</evidence>
<comment type="cofactor">
    <cofactor evidence="13 14">
        <name>Zn(2+)</name>
        <dbReference type="ChEBI" id="CHEBI:29105"/>
    </cofactor>
    <text evidence="13 14">Binds 1 zinc ion per subunit.</text>
</comment>
<dbReference type="PIRSF" id="PIRSF036365">
    <property type="entry name" value="Astacin_nematoda"/>
    <property type="match status" value="1"/>
</dbReference>
<evidence type="ECO:0000313" key="17">
    <source>
        <dbReference type="Proteomes" id="UP001177023"/>
    </source>
</evidence>
<dbReference type="GO" id="GO:0008270">
    <property type="term" value="F:zinc ion binding"/>
    <property type="evidence" value="ECO:0007669"/>
    <property type="project" value="UniProtKB-UniRule"/>
</dbReference>
<name>A0AA36DG72_9BILA</name>
<sequence length="411" mass="47131">MLWVFGIGNLFLIIILPFQRVFTVEVEAGYDKLFEQLPVLENTESLGKRWPRDTPVPFRFEFRIPLPSRHKIRTVLKDIESKSCIRFLENPREDLGVPLVRVINDKTCWSRVGPHFDGPVQNISIPFGCTDSFGVIAHEILHLLGFEHTQSRADRDQHIHIFAPNIKPNELRQYQKQFSLPSEVYKLPYELGSVMHYGAYGNGINQSMPSIIPLDRRYLKTLGQRIRITFLDFVLLNRFYGCYENPDCDDLVCQNGGVSIFKDTCACFCPDGFSGGFCDEPAKSTTKNPKCSVELKAKPGWQRHRIRLDSGVRNNGPNLFMPEECWMHIKAAPGTKIELQFQDFEGKCDRTCTINGVEIKLDNLEQTGIRDCCKEELKKSRFRSSGELLVLGAFARNNQTLAAFKYRRVLK</sequence>
<keyword evidence="3" id="KW-0245">EGF-like domain</keyword>
<feature type="binding site" evidence="13">
    <location>
        <position position="148"/>
    </location>
    <ligand>
        <name>Zn(2+)</name>
        <dbReference type="ChEBI" id="CHEBI:29105"/>
        <note>catalytic</note>
    </ligand>
</feature>
<evidence type="ECO:0000256" key="12">
    <source>
        <dbReference type="ARBA" id="ARBA00023180"/>
    </source>
</evidence>
<dbReference type="Gene3D" id="2.60.120.290">
    <property type="entry name" value="Spermadhesin, CUB domain"/>
    <property type="match status" value="1"/>
</dbReference>
<dbReference type="Proteomes" id="UP001177023">
    <property type="component" value="Unassembled WGS sequence"/>
</dbReference>
<dbReference type="EMBL" id="CATQJA010002709">
    <property type="protein sequence ID" value="CAJ0587070.1"/>
    <property type="molecule type" value="Genomic_DNA"/>
</dbReference>
<dbReference type="PRINTS" id="PR00480">
    <property type="entry name" value="ASTACIN"/>
</dbReference>
<dbReference type="PROSITE" id="PS01186">
    <property type="entry name" value="EGF_2"/>
    <property type="match status" value="1"/>
</dbReference>
<feature type="binding site" evidence="13">
    <location>
        <position position="138"/>
    </location>
    <ligand>
        <name>Zn(2+)</name>
        <dbReference type="ChEBI" id="CHEBI:29105"/>
        <note>catalytic</note>
    </ligand>
</feature>
<reference evidence="16" key="1">
    <citation type="submission" date="2023-06" db="EMBL/GenBank/DDBJ databases">
        <authorList>
            <person name="Delattre M."/>
        </authorList>
    </citation>
    <scope>NUCLEOTIDE SEQUENCE</scope>
    <source>
        <strain evidence="16">AF72</strain>
    </source>
</reference>
<dbReference type="InterPro" id="IPR024079">
    <property type="entry name" value="MetalloPept_cat_dom_sf"/>
</dbReference>
<evidence type="ECO:0000256" key="11">
    <source>
        <dbReference type="ARBA" id="ARBA00023157"/>
    </source>
</evidence>
<keyword evidence="11" id="KW-1015">Disulfide bond</keyword>
<keyword evidence="6 14" id="KW-0732">Signal</keyword>
<dbReference type="InterPro" id="IPR017050">
    <property type="entry name" value="Metallopeptidase_nem"/>
</dbReference>
<dbReference type="GO" id="GO:0004222">
    <property type="term" value="F:metalloendopeptidase activity"/>
    <property type="evidence" value="ECO:0007669"/>
    <property type="project" value="UniProtKB-UniRule"/>
</dbReference>
<comment type="subcellular location">
    <subcellularLocation>
        <location evidence="1">Secreted</location>
    </subcellularLocation>
</comment>
<evidence type="ECO:0000256" key="5">
    <source>
        <dbReference type="ARBA" id="ARBA00022723"/>
    </source>
</evidence>
<proteinExistence type="predicted"/>
<dbReference type="PANTHER" id="PTHR10127">
    <property type="entry name" value="DISCOIDIN, CUB, EGF, LAMININ , AND ZINC METALLOPROTEASE DOMAIN CONTAINING"/>
    <property type="match status" value="1"/>
</dbReference>
<feature type="chain" id="PRO_5041486992" description="Metalloendopeptidase" evidence="14">
    <location>
        <begin position="24"/>
        <end position="411"/>
    </location>
</feature>
<evidence type="ECO:0000256" key="7">
    <source>
        <dbReference type="ARBA" id="ARBA00022801"/>
    </source>
</evidence>
<dbReference type="Gene3D" id="3.40.390.10">
    <property type="entry name" value="Collagenase (Catalytic Domain)"/>
    <property type="match status" value="1"/>
</dbReference>
<dbReference type="PANTHER" id="PTHR10127:SF862">
    <property type="entry name" value="ZINC METALLOPROTEINASE NAS-27"/>
    <property type="match status" value="1"/>
</dbReference>
<dbReference type="Pfam" id="PF01400">
    <property type="entry name" value="Astacin"/>
    <property type="match status" value="1"/>
</dbReference>
<keyword evidence="9 13" id="KW-0482">Metalloprotease</keyword>
<dbReference type="SMART" id="SM00235">
    <property type="entry name" value="ZnMc"/>
    <property type="match status" value="1"/>
</dbReference>
<keyword evidence="17" id="KW-1185">Reference proteome</keyword>
<evidence type="ECO:0000256" key="10">
    <source>
        <dbReference type="ARBA" id="ARBA00023145"/>
    </source>
</evidence>
<dbReference type="InterPro" id="IPR001506">
    <property type="entry name" value="Peptidase_M12A"/>
</dbReference>
<evidence type="ECO:0000256" key="1">
    <source>
        <dbReference type="ARBA" id="ARBA00004613"/>
    </source>
</evidence>
<dbReference type="PROSITE" id="PS51864">
    <property type="entry name" value="ASTACIN"/>
    <property type="match status" value="1"/>
</dbReference>
<comment type="caution">
    <text evidence="13">Lacks conserved residue(s) required for the propagation of feature annotation.</text>
</comment>
<dbReference type="GO" id="GO:0006508">
    <property type="term" value="P:proteolysis"/>
    <property type="evidence" value="ECO:0007669"/>
    <property type="project" value="UniProtKB-KW"/>
</dbReference>
<organism evidence="16 17">
    <name type="scientific">Mesorhabditis spiculigera</name>
    <dbReference type="NCBI Taxonomy" id="96644"/>
    <lineage>
        <taxon>Eukaryota</taxon>
        <taxon>Metazoa</taxon>
        <taxon>Ecdysozoa</taxon>
        <taxon>Nematoda</taxon>
        <taxon>Chromadorea</taxon>
        <taxon>Rhabditida</taxon>
        <taxon>Rhabditina</taxon>
        <taxon>Rhabditomorpha</taxon>
        <taxon>Rhabditoidea</taxon>
        <taxon>Rhabditidae</taxon>
        <taxon>Mesorhabditinae</taxon>
        <taxon>Mesorhabditis</taxon>
    </lineage>
</organism>
<dbReference type="EC" id="3.4.24.-" evidence="14"/>
<keyword evidence="7 13" id="KW-0378">Hydrolase</keyword>
<dbReference type="InterPro" id="IPR000742">
    <property type="entry name" value="EGF"/>
</dbReference>
<feature type="active site" evidence="13">
    <location>
        <position position="139"/>
    </location>
</feature>
<keyword evidence="5 13" id="KW-0479">Metal-binding</keyword>
<evidence type="ECO:0000256" key="4">
    <source>
        <dbReference type="ARBA" id="ARBA00022670"/>
    </source>
</evidence>
<feature type="signal peptide" evidence="14">
    <location>
        <begin position="1"/>
        <end position="23"/>
    </location>
</feature>
<accession>A0AA36DG72</accession>
<dbReference type="CDD" id="cd04280">
    <property type="entry name" value="ZnMc_astacin_like"/>
    <property type="match status" value="1"/>
</dbReference>
<evidence type="ECO:0000313" key="16">
    <source>
        <dbReference type="EMBL" id="CAJ0587070.1"/>
    </source>
</evidence>
<dbReference type="SUPFAM" id="SSF55486">
    <property type="entry name" value="Metalloproteases ('zincins'), catalytic domain"/>
    <property type="match status" value="1"/>
</dbReference>
<keyword evidence="12" id="KW-0325">Glycoprotein</keyword>
<protein>
    <recommendedName>
        <fullName evidence="14">Metalloendopeptidase</fullName>
        <ecNumber evidence="14">3.4.24.-</ecNumber>
    </recommendedName>
</protein>
<evidence type="ECO:0000256" key="13">
    <source>
        <dbReference type="PROSITE-ProRule" id="PRU01211"/>
    </source>
</evidence>
<evidence type="ECO:0000256" key="8">
    <source>
        <dbReference type="ARBA" id="ARBA00022833"/>
    </source>
</evidence>
<keyword evidence="8 13" id="KW-0862">Zinc</keyword>
<dbReference type="InterPro" id="IPR006026">
    <property type="entry name" value="Peptidase_Metallo"/>
</dbReference>
<dbReference type="InterPro" id="IPR035914">
    <property type="entry name" value="Sperma_CUB_dom_sf"/>
</dbReference>
<feature type="binding site" evidence="13">
    <location>
        <position position="142"/>
    </location>
    <ligand>
        <name>Zn(2+)</name>
        <dbReference type="ChEBI" id="CHEBI:29105"/>
        <note>catalytic</note>
    </ligand>
</feature>
<evidence type="ECO:0000259" key="15">
    <source>
        <dbReference type="PROSITE" id="PS51864"/>
    </source>
</evidence>
<feature type="non-terminal residue" evidence="16">
    <location>
        <position position="1"/>
    </location>
</feature>
<keyword evidence="4 13" id="KW-0645">Protease</keyword>
<dbReference type="InterPro" id="IPR034035">
    <property type="entry name" value="Astacin-like_dom"/>
</dbReference>
<dbReference type="AlphaFoldDB" id="A0AA36DG72"/>
<feature type="domain" description="Peptidase M12A" evidence="15">
    <location>
        <begin position="44"/>
        <end position="243"/>
    </location>
</feature>
<keyword evidence="10" id="KW-0865">Zymogen</keyword>
<evidence type="ECO:0000256" key="2">
    <source>
        <dbReference type="ARBA" id="ARBA00022525"/>
    </source>
</evidence>
<evidence type="ECO:0000256" key="14">
    <source>
        <dbReference type="RuleBase" id="RU361183"/>
    </source>
</evidence>
<keyword evidence="2" id="KW-0964">Secreted</keyword>
<comment type="caution">
    <text evidence="16">The sequence shown here is derived from an EMBL/GenBank/DDBJ whole genome shotgun (WGS) entry which is preliminary data.</text>
</comment>
<dbReference type="Pfam" id="PF00431">
    <property type="entry name" value="CUB"/>
    <property type="match status" value="1"/>
</dbReference>